<feature type="non-terminal residue" evidence="7">
    <location>
        <position position="199"/>
    </location>
</feature>
<dbReference type="Gene3D" id="3.40.50.300">
    <property type="entry name" value="P-loop containing nucleotide triphosphate hydrolases"/>
    <property type="match status" value="1"/>
</dbReference>
<evidence type="ECO:0000313" key="8">
    <source>
        <dbReference type="Proteomes" id="UP000479710"/>
    </source>
</evidence>
<dbReference type="Proteomes" id="UP000479710">
    <property type="component" value="Unassembled WGS sequence"/>
</dbReference>
<evidence type="ECO:0000256" key="3">
    <source>
        <dbReference type="ARBA" id="ARBA00022737"/>
    </source>
</evidence>
<keyword evidence="2" id="KW-0433">Leucine-rich repeat</keyword>
<dbReference type="Gene3D" id="1.20.5.4130">
    <property type="match status" value="1"/>
</dbReference>
<keyword evidence="3" id="KW-0677">Repeat</keyword>
<evidence type="ECO:0000259" key="6">
    <source>
        <dbReference type="Pfam" id="PF18052"/>
    </source>
</evidence>
<evidence type="ECO:0000256" key="5">
    <source>
        <dbReference type="ARBA" id="ARBA00022821"/>
    </source>
</evidence>
<evidence type="ECO:0000256" key="2">
    <source>
        <dbReference type="ARBA" id="ARBA00022614"/>
    </source>
</evidence>
<dbReference type="GO" id="GO:0006952">
    <property type="term" value="P:defense response"/>
    <property type="evidence" value="ECO:0007669"/>
    <property type="project" value="UniProtKB-KW"/>
</dbReference>
<name>A0A6G1DPP4_9ORYZ</name>
<dbReference type="SUPFAM" id="SSF52540">
    <property type="entry name" value="P-loop containing nucleoside triphosphate hydrolases"/>
    <property type="match status" value="1"/>
</dbReference>
<dbReference type="InterPro" id="IPR041118">
    <property type="entry name" value="Rx_N"/>
</dbReference>
<protein>
    <recommendedName>
        <fullName evidence="6">Disease resistance N-terminal domain-containing protein</fullName>
    </recommendedName>
</protein>
<evidence type="ECO:0000256" key="1">
    <source>
        <dbReference type="ARBA" id="ARBA00008894"/>
    </source>
</evidence>
<proteinExistence type="inferred from homology"/>
<dbReference type="PANTHER" id="PTHR19338:SF73">
    <property type="entry name" value="DISEASE RESISTANCE PROTEIN RGA2-LIKE"/>
    <property type="match status" value="1"/>
</dbReference>
<dbReference type="GO" id="GO:0000166">
    <property type="term" value="F:nucleotide binding"/>
    <property type="evidence" value="ECO:0007669"/>
    <property type="project" value="UniProtKB-KW"/>
</dbReference>
<dbReference type="EMBL" id="SPHZ02000006">
    <property type="protein sequence ID" value="KAF0914805.1"/>
    <property type="molecule type" value="Genomic_DNA"/>
</dbReference>
<dbReference type="AlphaFoldDB" id="A0A6G1DPP4"/>
<organism evidence="7 8">
    <name type="scientific">Oryza meyeriana var. granulata</name>
    <dbReference type="NCBI Taxonomy" id="110450"/>
    <lineage>
        <taxon>Eukaryota</taxon>
        <taxon>Viridiplantae</taxon>
        <taxon>Streptophyta</taxon>
        <taxon>Embryophyta</taxon>
        <taxon>Tracheophyta</taxon>
        <taxon>Spermatophyta</taxon>
        <taxon>Magnoliopsida</taxon>
        <taxon>Liliopsida</taxon>
        <taxon>Poales</taxon>
        <taxon>Poaceae</taxon>
        <taxon>BOP clade</taxon>
        <taxon>Oryzoideae</taxon>
        <taxon>Oryzeae</taxon>
        <taxon>Oryzinae</taxon>
        <taxon>Oryza</taxon>
        <taxon>Oryza meyeriana</taxon>
    </lineage>
</organism>
<evidence type="ECO:0000313" key="7">
    <source>
        <dbReference type="EMBL" id="KAF0914805.1"/>
    </source>
</evidence>
<dbReference type="OrthoDB" id="691996at2759"/>
<gene>
    <name evidence="7" type="ORF">E2562_031531</name>
</gene>
<feature type="domain" description="Disease resistance N-terminal" evidence="6">
    <location>
        <begin position="6"/>
        <end position="91"/>
    </location>
</feature>
<dbReference type="Pfam" id="PF18052">
    <property type="entry name" value="Rx_N"/>
    <property type="match status" value="1"/>
</dbReference>
<reference evidence="7 8" key="1">
    <citation type="submission" date="2019-11" db="EMBL/GenBank/DDBJ databases">
        <title>Whole genome sequence of Oryza granulata.</title>
        <authorList>
            <person name="Li W."/>
        </authorList>
    </citation>
    <scope>NUCLEOTIDE SEQUENCE [LARGE SCALE GENOMIC DNA]</scope>
    <source>
        <strain evidence="8">cv. Menghai</strain>
        <tissue evidence="7">Leaf</tissue>
    </source>
</reference>
<comment type="similarity">
    <text evidence="1">Belongs to the disease resistance NB-LRR family.</text>
</comment>
<evidence type="ECO:0000256" key="4">
    <source>
        <dbReference type="ARBA" id="ARBA00022741"/>
    </source>
</evidence>
<keyword evidence="4" id="KW-0547">Nucleotide-binding</keyword>
<dbReference type="PANTHER" id="PTHR19338">
    <property type="entry name" value="TRANSLOCASE OF INNER MITOCHONDRIAL MEMBRANE 13 HOMOLOG"/>
    <property type="match status" value="1"/>
</dbReference>
<keyword evidence="5" id="KW-0611">Plant defense</keyword>
<dbReference type="InterPro" id="IPR027417">
    <property type="entry name" value="P-loop_NTPase"/>
</dbReference>
<comment type="caution">
    <text evidence="7">The sequence shown here is derived from an EMBL/GenBank/DDBJ whole genome shotgun (WGS) entry which is preliminary data.</text>
</comment>
<keyword evidence="8" id="KW-1185">Reference proteome</keyword>
<accession>A0A6G1DPP4</accession>
<sequence>MATAGAAVDRLLRRLVSDAGRLKLPSNIDEDMAHVRRTLARLQDVLLSMEGKYFKMSTEVQEWMRKIKQISYDIQDLLDGFEDSSEAGSRRGSSWIAKATLLCSSNPLFHSSRSQRIRTIRRKLDLSTEDSVVLSLMQHSPSKLKHSNEPGIFDGYTIVGRDNDTANIKSLLLQNNNDADRFSIIPIVGLAGMGKTALA</sequence>